<keyword evidence="9" id="KW-0812">Transmembrane</keyword>
<dbReference type="InterPro" id="IPR003594">
    <property type="entry name" value="HATPase_dom"/>
</dbReference>
<keyword evidence="9" id="KW-0472">Membrane</keyword>
<reference evidence="13" key="2">
    <citation type="submission" date="2020-09" db="EMBL/GenBank/DDBJ databases">
        <authorList>
            <person name="Sun Q."/>
            <person name="Zhou Y."/>
        </authorList>
    </citation>
    <scope>NUCLEOTIDE SEQUENCE</scope>
    <source>
        <strain evidence="13">CGMCC 1.15448</strain>
    </source>
</reference>
<dbReference type="Pfam" id="PF02518">
    <property type="entry name" value="HATPase_c"/>
    <property type="match status" value="1"/>
</dbReference>
<dbReference type="Gene3D" id="1.20.5.1930">
    <property type="match status" value="1"/>
</dbReference>
<dbReference type="InterPro" id="IPR011712">
    <property type="entry name" value="Sig_transdc_His_kin_sub3_dim/P"/>
</dbReference>
<keyword evidence="6" id="KW-0418">Kinase</keyword>
<protein>
    <recommendedName>
        <fullName evidence="2">histidine kinase</fullName>
        <ecNumber evidence="2">2.7.13.3</ecNumber>
    </recommendedName>
</protein>
<evidence type="ECO:0000256" key="7">
    <source>
        <dbReference type="ARBA" id="ARBA00022840"/>
    </source>
</evidence>
<evidence type="ECO:0000256" key="8">
    <source>
        <dbReference type="ARBA" id="ARBA00023012"/>
    </source>
</evidence>
<accession>A0A8J2UH11</accession>
<keyword evidence="3" id="KW-0597">Phosphoprotein</keyword>
<sequence>MTLGLLVLYTLPFAVIAQGIPHFVEKLTTAEGLSSNIITDLVQDDNGFLWIATPDGLTRFDGTETIHYPEGANSLPHSYVYCLKKLPGHYLAIGTQAGLSFYNETTGAFQNFYSHHQPPLDLYNNMIIQLETDAHGNCWAASNNCIYIFNPQHKLKKIICSPFTVTTALRERISFVRQILPLSSGDVLLHLYNGWTRFSISADTLLPFRQRPAFLPKVSESFLINHTFKIFDKHVITIPSGKDSLIIFDETGREESSCYFPYNKYPYIFWSQQIIPLDSTHLLLLFHNDGLVIIPVHWQSGIPLLSPLSPMLFDGAKYKTALRDDQGNWWLATTNEGLQKISPSHQYFTGTTLIDQQSRNPIRYEVTSLIRQGRRLWVSTYGNGFFDIDLSTGHQSQHQLTATGDGRWANFVWNITQQEKDTLWLGTQIGLFWYNLSTGKHGRLPNRSGKPPILDSVAITTQFLDSHGLLWMGLGKGMGLCCYDRQSRLFTWYPGNTAGAYPLRYPTGVTEDGKGNLWFTNDASNQLVQWNRQTRQFTVISVPYTAQKHIGGLGAICCQADSILWLGDITGGLIRFNTRDHTASLYNQDNGLSNCHISDIYADRQKRLWLVTEGGLVCFDPRRTTFTNYSTKDGLPVSYPTANFLYDPQDSCLYTGGHGSYFYFNPDKAFPGRSAKRIFITDMRVNGAPWPLNQAEPAVFRSQQNDITIQYAAVDLSDGPSTRYAYRLIGADTGWMTAGKQRQINFSHLPPGHYTFQVQAVDGNDTANAPVAGISFRIDPPFTRTAGFYILLLLVTATAILILYRYRSRQLNRTRQIRSEISRNLHDEVGANLTDISISSLLAQRQLHDEASVNRILERIYQDSQLVSESMRDIVWSINPDIDTLGEALPRMLHYASSLLEANCIELQAEIAPEVERLHLTMKQRRDVYLIFKEAINNMVRHSKATCAIVKFYLSGKALIMKIADNGAGFDPMTPTTNNGLKNMHERARQHRWKLEINSRPQYGTTIILNTA</sequence>
<name>A0A8J2UH11_9BACT</name>
<dbReference type="InterPro" id="IPR013783">
    <property type="entry name" value="Ig-like_fold"/>
</dbReference>
<keyword evidence="14" id="KW-1185">Reference proteome</keyword>
<dbReference type="Proteomes" id="UP000607559">
    <property type="component" value="Unassembled WGS sequence"/>
</dbReference>
<evidence type="ECO:0000256" key="5">
    <source>
        <dbReference type="ARBA" id="ARBA00022741"/>
    </source>
</evidence>
<evidence type="ECO:0000259" key="10">
    <source>
        <dbReference type="Pfam" id="PF02518"/>
    </source>
</evidence>
<dbReference type="SUPFAM" id="SSF50956">
    <property type="entry name" value="Thermostable phytase (3-phytase)"/>
    <property type="match status" value="1"/>
</dbReference>
<dbReference type="EC" id="2.7.13.3" evidence="2"/>
<dbReference type="RefSeq" id="WP_188936259.1">
    <property type="nucleotide sequence ID" value="NZ_BMJC01000005.1"/>
</dbReference>
<dbReference type="SUPFAM" id="SSF55874">
    <property type="entry name" value="ATPase domain of HSP90 chaperone/DNA topoisomerase II/histidine kinase"/>
    <property type="match status" value="1"/>
</dbReference>
<organism evidence="13 14">
    <name type="scientific">Puia dinghuensis</name>
    <dbReference type="NCBI Taxonomy" id="1792502"/>
    <lineage>
        <taxon>Bacteria</taxon>
        <taxon>Pseudomonadati</taxon>
        <taxon>Bacteroidota</taxon>
        <taxon>Chitinophagia</taxon>
        <taxon>Chitinophagales</taxon>
        <taxon>Chitinophagaceae</taxon>
        <taxon>Puia</taxon>
    </lineage>
</organism>
<gene>
    <name evidence="13" type="ORF">GCM10011511_46000</name>
</gene>
<dbReference type="GO" id="GO:0000155">
    <property type="term" value="F:phosphorelay sensor kinase activity"/>
    <property type="evidence" value="ECO:0007669"/>
    <property type="project" value="InterPro"/>
</dbReference>
<dbReference type="Pfam" id="PF07495">
    <property type="entry name" value="Y_Y_Y"/>
    <property type="match status" value="1"/>
</dbReference>
<dbReference type="InterPro" id="IPR011123">
    <property type="entry name" value="Y_Y_Y"/>
</dbReference>
<feature type="domain" description="Histidine kinase/HSP90-like ATPase" evidence="10">
    <location>
        <begin position="925"/>
        <end position="1009"/>
    </location>
</feature>
<evidence type="ECO:0000256" key="2">
    <source>
        <dbReference type="ARBA" id="ARBA00012438"/>
    </source>
</evidence>
<evidence type="ECO:0000256" key="3">
    <source>
        <dbReference type="ARBA" id="ARBA00022553"/>
    </source>
</evidence>
<proteinExistence type="predicted"/>
<dbReference type="Pfam" id="PF07730">
    <property type="entry name" value="HisKA_3"/>
    <property type="match status" value="1"/>
</dbReference>
<dbReference type="InterPro" id="IPR050482">
    <property type="entry name" value="Sensor_HK_TwoCompSys"/>
</dbReference>
<dbReference type="Pfam" id="PF07494">
    <property type="entry name" value="Reg_prop"/>
    <property type="match status" value="2"/>
</dbReference>
<feature type="domain" description="Signal transduction histidine kinase subgroup 3 dimerisation and phosphoacceptor" evidence="12">
    <location>
        <begin position="818"/>
        <end position="881"/>
    </location>
</feature>
<feature type="domain" description="Two component regulator three Y" evidence="11">
    <location>
        <begin position="719"/>
        <end position="778"/>
    </location>
</feature>
<evidence type="ECO:0000256" key="1">
    <source>
        <dbReference type="ARBA" id="ARBA00000085"/>
    </source>
</evidence>
<dbReference type="GO" id="GO:0016020">
    <property type="term" value="C:membrane"/>
    <property type="evidence" value="ECO:0007669"/>
    <property type="project" value="InterPro"/>
</dbReference>
<keyword evidence="8" id="KW-0902">Two-component regulatory system</keyword>
<dbReference type="Gene3D" id="2.130.10.10">
    <property type="entry name" value="YVTN repeat-like/Quinoprotein amine dehydrogenase"/>
    <property type="match status" value="4"/>
</dbReference>
<dbReference type="GO" id="GO:0046983">
    <property type="term" value="F:protein dimerization activity"/>
    <property type="evidence" value="ECO:0007669"/>
    <property type="project" value="InterPro"/>
</dbReference>
<dbReference type="InterPro" id="IPR036890">
    <property type="entry name" value="HATPase_C_sf"/>
</dbReference>
<evidence type="ECO:0000256" key="6">
    <source>
        <dbReference type="ARBA" id="ARBA00022777"/>
    </source>
</evidence>
<dbReference type="CDD" id="cd16917">
    <property type="entry name" value="HATPase_UhpB-NarQ-NarX-like"/>
    <property type="match status" value="1"/>
</dbReference>
<dbReference type="GO" id="GO:0005524">
    <property type="term" value="F:ATP binding"/>
    <property type="evidence" value="ECO:0007669"/>
    <property type="project" value="UniProtKB-KW"/>
</dbReference>
<dbReference type="PANTHER" id="PTHR24421:SF10">
    <property type="entry name" value="NITRATE_NITRITE SENSOR PROTEIN NARQ"/>
    <property type="match status" value="1"/>
</dbReference>
<keyword evidence="7" id="KW-0067">ATP-binding</keyword>
<dbReference type="Gene3D" id="2.60.40.10">
    <property type="entry name" value="Immunoglobulins"/>
    <property type="match status" value="1"/>
</dbReference>
<reference evidence="13" key="1">
    <citation type="journal article" date="2014" name="Int. J. Syst. Evol. Microbiol.">
        <title>Complete genome sequence of Corynebacterium casei LMG S-19264T (=DSM 44701T), isolated from a smear-ripened cheese.</title>
        <authorList>
            <consortium name="US DOE Joint Genome Institute (JGI-PGF)"/>
            <person name="Walter F."/>
            <person name="Albersmeier A."/>
            <person name="Kalinowski J."/>
            <person name="Ruckert C."/>
        </authorList>
    </citation>
    <scope>NUCLEOTIDE SEQUENCE</scope>
    <source>
        <strain evidence="13">CGMCC 1.15448</strain>
    </source>
</reference>
<dbReference type="EMBL" id="BMJC01000005">
    <property type="protein sequence ID" value="GGB17016.1"/>
    <property type="molecule type" value="Genomic_DNA"/>
</dbReference>
<evidence type="ECO:0000259" key="11">
    <source>
        <dbReference type="Pfam" id="PF07495"/>
    </source>
</evidence>
<keyword evidence="5" id="KW-0547">Nucleotide-binding</keyword>
<dbReference type="PANTHER" id="PTHR24421">
    <property type="entry name" value="NITRATE/NITRITE SENSOR PROTEIN NARX-RELATED"/>
    <property type="match status" value="1"/>
</dbReference>
<comment type="caution">
    <text evidence="13">The sequence shown here is derived from an EMBL/GenBank/DDBJ whole genome shotgun (WGS) entry which is preliminary data.</text>
</comment>
<evidence type="ECO:0000313" key="13">
    <source>
        <dbReference type="EMBL" id="GGB17016.1"/>
    </source>
</evidence>
<evidence type="ECO:0000256" key="4">
    <source>
        <dbReference type="ARBA" id="ARBA00022679"/>
    </source>
</evidence>
<dbReference type="SUPFAM" id="SSF63829">
    <property type="entry name" value="Calcium-dependent phosphotriesterase"/>
    <property type="match status" value="2"/>
</dbReference>
<dbReference type="InterPro" id="IPR011110">
    <property type="entry name" value="Reg_prop"/>
</dbReference>
<evidence type="ECO:0000313" key="14">
    <source>
        <dbReference type="Proteomes" id="UP000607559"/>
    </source>
</evidence>
<dbReference type="Gene3D" id="3.30.565.10">
    <property type="entry name" value="Histidine kinase-like ATPase, C-terminal domain"/>
    <property type="match status" value="1"/>
</dbReference>
<keyword evidence="9" id="KW-1133">Transmembrane helix</keyword>
<keyword evidence="4" id="KW-0808">Transferase</keyword>
<evidence type="ECO:0000259" key="12">
    <source>
        <dbReference type="Pfam" id="PF07730"/>
    </source>
</evidence>
<comment type="catalytic activity">
    <reaction evidence="1">
        <text>ATP + protein L-histidine = ADP + protein N-phospho-L-histidine.</text>
        <dbReference type="EC" id="2.7.13.3"/>
    </reaction>
</comment>
<dbReference type="AlphaFoldDB" id="A0A8J2UH11"/>
<evidence type="ECO:0000256" key="9">
    <source>
        <dbReference type="SAM" id="Phobius"/>
    </source>
</evidence>
<feature type="transmembrane region" description="Helical" evidence="9">
    <location>
        <begin position="786"/>
        <end position="806"/>
    </location>
</feature>
<dbReference type="InterPro" id="IPR015943">
    <property type="entry name" value="WD40/YVTN_repeat-like_dom_sf"/>
</dbReference>